<dbReference type="Pfam" id="PF25539">
    <property type="entry name" value="Bestrophin_2"/>
    <property type="match status" value="1"/>
</dbReference>
<evidence type="ECO:0000256" key="6">
    <source>
        <dbReference type="ARBA" id="ARBA00023065"/>
    </source>
</evidence>
<evidence type="ECO:0000256" key="4">
    <source>
        <dbReference type="ARBA" id="ARBA00022692"/>
    </source>
</evidence>
<protein>
    <submittedName>
        <fullName evidence="10">Uncharacterized protein</fullName>
    </submittedName>
</protein>
<feature type="transmembrane region" description="Helical" evidence="9">
    <location>
        <begin position="376"/>
        <end position="398"/>
    </location>
</feature>
<evidence type="ECO:0000313" key="10">
    <source>
        <dbReference type="EMBL" id="KAL1839104.1"/>
    </source>
</evidence>
<accession>A0ABR3VBN1</accession>
<keyword evidence="5 9" id="KW-1133">Transmembrane helix</keyword>
<feature type="compositionally biased region" description="Low complexity" evidence="8">
    <location>
        <begin position="1"/>
        <end position="24"/>
    </location>
</feature>
<keyword evidence="7 9" id="KW-0472">Membrane</keyword>
<dbReference type="PANTHER" id="PTHR33281">
    <property type="entry name" value="UPF0187 PROTEIN YNEE"/>
    <property type="match status" value="1"/>
</dbReference>
<feature type="transmembrane region" description="Helical" evidence="9">
    <location>
        <begin position="104"/>
        <end position="124"/>
    </location>
</feature>
<evidence type="ECO:0000256" key="3">
    <source>
        <dbReference type="ARBA" id="ARBA00022475"/>
    </source>
</evidence>
<comment type="caution">
    <text evidence="10">The sequence shown here is derived from an EMBL/GenBank/DDBJ whole genome shotgun (WGS) entry which is preliminary data.</text>
</comment>
<keyword evidence="3" id="KW-1003">Cell membrane</keyword>
<keyword evidence="2" id="KW-0813">Transport</keyword>
<evidence type="ECO:0000256" key="1">
    <source>
        <dbReference type="ARBA" id="ARBA00004651"/>
    </source>
</evidence>
<evidence type="ECO:0000256" key="2">
    <source>
        <dbReference type="ARBA" id="ARBA00022448"/>
    </source>
</evidence>
<organism evidence="10 11">
    <name type="scientific">Humicola insolens</name>
    <name type="common">Soft-rot fungus</name>
    <dbReference type="NCBI Taxonomy" id="85995"/>
    <lineage>
        <taxon>Eukaryota</taxon>
        <taxon>Fungi</taxon>
        <taxon>Dikarya</taxon>
        <taxon>Ascomycota</taxon>
        <taxon>Pezizomycotina</taxon>
        <taxon>Sordariomycetes</taxon>
        <taxon>Sordariomycetidae</taxon>
        <taxon>Sordariales</taxon>
        <taxon>Chaetomiaceae</taxon>
        <taxon>Mycothermus</taxon>
    </lineage>
</organism>
<name>A0ABR3VBN1_HUMIN</name>
<dbReference type="PANTHER" id="PTHR33281:SF19">
    <property type="entry name" value="VOLTAGE-DEPENDENT ANION CHANNEL-FORMING PROTEIN YNEE"/>
    <property type="match status" value="1"/>
</dbReference>
<evidence type="ECO:0000256" key="5">
    <source>
        <dbReference type="ARBA" id="ARBA00022989"/>
    </source>
</evidence>
<dbReference type="EMBL" id="JAZGSY010000175">
    <property type="protein sequence ID" value="KAL1839104.1"/>
    <property type="molecule type" value="Genomic_DNA"/>
</dbReference>
<proteinExistence type="predicted"/>
<evidence type="ECO:0000256" key="9">
    <source>
        <dbReference type="SAM" id="Phobius"/>
    </source>
</evidence>
<sequence>MGDEAPPAAVTAPATGTSAAPGGSQNEPQELLTSPPKLKTTSTARPVREEIASLTSPRLYTPNPFSRRHTSLDIDDYFTGPRDIEKHSKWPLFLQMHGSILPKLIVPLFCVAAWASWITCVHVLVTPLAIGSVLLTVLGFVVGLGLSFRSSTAYERYAEGRRYWATLILASQNLGRTFWVHATGRKDVPEEEKEEAEKKDLLEKLTVMNLIVAFSVALKHRLRFEPYTCYDDISSLVAHLNTFALVATKEDHENAHRALRRHGFFKSVGEYLGISFAESNPRKAIKRAGRPLGNLPLEILSYLASYTDELALSGRLPIPMHQTIAYNNIATLNDVLVGTERVLTTPLPIAYSIAIAQITWVYIMVLPFQLLGTVGAQTWITIPATVIAAYIILGILYIGREIENPFGQDVNDLPLEGYCAQIAAEMDVIASRPTPKSTDWIESTENRVLWPLSSSSWPVWMSRSEDAIREAVIHKVEATFLSQKPDPAVIKDMSASDTESHAHTKASGEV</sequence>
<dbReference type="Proteomes" id="UP001583172">
    <property type="component" value="Unassembled WGS sequence"/>
</dbReference>
<keyword evidence="4 9" id="KW-0812">Transmembrane</keyword>
<keyword evidence="6" id="KW-0406">Ion transport</keyword>
<gene>
    <name evidence="10" type="ORF">VTJ49DRAFT_1872</name>
</gene>
<evidence type="ECO:0000256" key="7">
    <source>
        <dbReference type="ARBA" id="ARBA00023136"/>
    </source>
</evidence>
<comment type="subcellular location">
    <subcellularLocation>
        <location evidence="1">Cell membrane</location>
        <topology evidence="1">Multi-pass membrane protein</topology>
    </subcellularLocation>
</comment>
<evidence type="ECO:0000256" key="8">
    <source>
        <dbReference type="SAM" id="MobiDB-lite"/>
    </source>
</evidence>
<evidence type="ECO:0000313" key="11">
    <source>
        <dbReference type="Proteomes" id="UP001583172"/>
    </source>
</evidence>
<reference evidence="10 11" key="1">
    <citation type="journal article" date="2024" name="Commun. Biol.">
        <title>Comparative genomic analysis of thermophilic fungi reveals convergent evolutionary adaptations and gene losses.</title>
        <authorList>
            <person name="Steindorff A.S."/>
            <person name="Aguilar-Pontes M.V."/>
            <person name="Robinson A.J."/>
            <person name="Andreopoulos B."/>
            <person name="LaButti K."/>
            <person name="Kuo A."/>
            <person name="Mondo S."/>
            <person name="Riley R."/>
            <person name="Otillar R."/>
            <person name="Haridas S."/>
            <person name="Lipzen A."/>
            <person name="Grimwood J."/>
            <person name="Schmutz J."/>
            <person name="Clum A."/>
            <person name="Reid I.D."/>
            <person name="Moisan M.C."/>
            <person name="Butler G."/>
            <person name="Nguyen T.T.M."/>
            <person name="Dewar K."/>
            <person name="Conant G."/>
            <person name="Drula E."/>
            <person name="Henrissat B."/>
            <person name="Hansel C."/>
            <person name="Singer S."/>
            <person name="Hutchinson M.I."/>
            <person name="de Vries R.P."/>
            <person name="Natvig D.O."/>
            <person name="Powell A.J."/>
            <person name="Tsang A."/>
            <person name="Grigoriev I.V."/>
        </authorList>
    </citation>
    <scope>NUCLEOTIDE SEQUENCE [LARGE SCALE GENOMIC DNA]</scope>
    <source>
        <strain evidence="10 11">CBS 620.91</strain>
    </source>
</reference>
<feature type="transmembrane region" description="Helical" evidence="9">
    <location>
        <begin position="349"/>
        <end position="370"/>
    </location>
</feature>
<dbReference type="InterPro" id="IPR044669">
    <property type="entry name" value="YneE/VCCN1/2-like"/>
</dbReference>
<feature type="transmembrane region" description="Helical" evidence="9">
    <location>
        <begin position="130"/>
        <end position="148"/>
    </location>
</feature>
<feature type="region of interest" description="Disordered" evidence="8">
    <location>
        <begin position="1"/>
        <end position="46"/>
    </location>
</feature>
<keyword evidence="11" id="KW-1185">Reference proteome</keyword>